<keyword evidence="2" id="KW-1185">Reference proteome</keyword>
<name>V7PHQ4_PLAYE</name>
<dbReference type="OrthoDB" id="373297at2759"/>
<dbReference type="Pfam" id="PF06022">
    <property type="entry name" value="Cir_Bir_Yir"/>
    <property type="match status" value="1"/>
</dbReference>
<proteinExistence type="predicted"/>
<dbReference type="Proteomes" id="UP000018538">
    <property type="component" value="Unassembled WGS sequence"/>
</dbReference>
<evidence type="ECO:0008006" key="3">
    <source>
        <dbReference type="Google" id="ProtNLM"/>
    </source>
</evidence>
<gene>
    <name evidence="1" type="ORF">YYC_03869</name>
</gene>
<accession>V7PHQ4</accession>
<dbReference type="InterPro" id="IPR006477">
    <property type="entry name" value="Yir_bir_cir"/>
</dbReference>
<reference evidence="1 2" key="1">
    <citation type="submission" date="2013-11" db="EMBL/GenBank/DDBJ databases">
        <title>The Genome Sequence of Plasmodium yoelii 17X.</title>
        <authorList>
            <consortium name="The Broad Institute Genomics Platform"/>
            <consortium name="The Broad Institute Genome Sequencing Center for Infectious Disease"/>
            <person name="Neafsey D."/>
            <person name="Adams J."/>
            <person name="Walker B."/>
            <person name="Young S.K."/>
            <person name="Zeng Q."/>
            <person name="Gargeya S."/>
            <person name="Fitzgerald M."/>
            <person name="Haas B."/>
            <person name="Abouelleil A."/>
            <person name="Alvarado L."/>
            <person name="Chapman S.B."/>
            <person name="Gainer-Dewar J."/>
            <person name="Goldberg J."/>
            <person name="Griggs A."/>
            <person name="Gujja S."/>
            <person name="Hansen M."/>
            <person name="Howarth C."/>
            <person name="Imamovic A."/>
            <person name="Ireland A."/>
            <person name="Larimer J."/>
            <person name="McCowan C."/>
            <person name="Murphy C."/>
            <person name="Pearson M."/>
            <person name="Poon T.W."/>
            <person name="Priest M."/>
            <person name="Roberts A."/>
            <person name="Saif S."/>
            <person name="Shea T."/>
            <person name="Sykes S."/>
            <person name="Wortman J."/>
            <person name="Nusbaum C."/>
            <person name="Birren B."/>
        </authorList>
    </citation>
    <scope>NUCLEOTIDE SEQUENCE [LARGE SCALE GENOMIC DNA]</scope>
    <source>
        <strain evidence="1 2">17X</strain>
    </source>
</reference>
<dbReference type="NCBIfam" id="TIGR01590">
    <property type="entry name" value="yir-bir-cir_Pla"/>
    <property type="match status" value="1"/>
</dbReference>
<dbReference type="EMBL" id="KI635784">
    <property type="protein sequence ID" value="ETB58540.1"/>
    <property type="molecule type" value="Genomic_DNA"/>
</dbReference>
<organism evidence="1 2">
    <name type="scientific">Plasmodium yoelii 17X</name>
    <dbReference type="NCBI Taxonomy" id="1323249"/>
    <lineage>
        <taxon>Eukaryota</taxon>
        <taxon>Sar</taxon>
        <taxon>Alveolata</taxon>
        <taxon>Apicomplexa</taxon>
        <taxon>Aconoidasida</taxon>
        <taxon>Haemosporida</taxon>
        <taxon>Plasmodiidae</taxon>
        <taxon>Plasmodium</taxon>
        <taxon>Plasmodium (Vinckeia)</taxon>
    </lineage>
</organism>
<sequence length="148" mass="17382">MMMISKITVLVENVMIMPDETTFQNDAKGNIYIVQYILIWLRYILNLTKTDENDSIDSFYKKYIVGNDKYNNNMKHISGYKSYKDLIDRNNYILNMDMSIISKLYDAFNTLCGIYNDLDTSNSNCTQHSEKARQFIITLVKISAIFMY</sequence>
<evidence type="ECO:0000313" key="1">
    <source>
        <dbReference type="EMBL" id="ETB58540.1"/>
    </source>
</evidence>
<dbReference type="AlphaFoldDB" id="V7PHQ4"/>
<evidence type="ECO:0000313" key="2">
    <source>
        <dbReference type="Proteomes" id="UP000018538"/>
    </source>
</evidence>
<protein>
    <recommendedName>
        <fullName evidence="3">Plasmodium variant antigen protein Cir/Yir/Bir</fullName>
    </recommendedName>
</protein>